<dbReference type="EMBL" id="JARQWQ010000031">
    <property type="protein sequence ID" value="KAK2561714.1"/>
    <property type="molecule type" value="Genomic_DNA"/>
</dbReference>
<reference evidence="1" key="2">
    <citation type="journal article" date="2023" name="Science">
        <title>Genomic signatures of disease resistance in endangered staghorn corals.</title>
        <authorList>
            <person name="Vollmer S.V."/>
            <person name="Selwyn J.D."/>
            <person name="Despard B.A."/>
            <person name="Roesel C.L."/>
        </authorList>
    </citation>
    <scope>NUCLEOTIDE SEQUENCE</scope>
    <source>
        <strain evidence="1">K2</strain>
    </source>
</reference>
<gene>
    <name evidence="1" type="ORF">P5673_015076</name>
</gene>
<evidence type="ECO:0000313" key="2">
    <source>
        <dbReference type="Proteomes" id="UP001249851"/>
    </source>
</evidence>
<reference evidence="1" key="1">
    <citation type="journal article" date="2023" name="G3 (Bethesda)">
        <title>Whole genome assembly and annotation of the endangered Caribbean coral Acropora cervicornis.</title>
        <authorList>
            <person name="Selwyn J.D."/>
            <person name="Vollmer S.V."/>
        </authorList>
    </citation>
    <scope>NUCLEOTIDE SEQUENCE</scope>
    <source>
        <strain evidence="1">K2</strain>
    </source>
</reference>
<dbReference type="AlphaFoldDB" id="A0AAD9QIC9"/>
<dbReference type="PANTHER" id="PTHR33332">
    <property type="entry name" value="REVERSE TRANSCRIPTASE DOMAIN-CONTAINING PROTEIN"/>
    <property type="match status" value="1"/>
</dbReference>
<protein>
    <submittedName>
        <fullName evidence="1">Uncharacterized protein</fullName>
    </submittedName>
</protein>
<sequence>MIIGSSQRLKSVGKFSLQICDEFLDKTDCYKYLGVIINETLSWGDHVDYISTKVNQRLGILRRIRHLLPINTRELYVKSMILPLLDYSDIVWGDKHNKTLMAKVQLLQGKAAKLILDKAKHSSATEAINELDWLVLSERRRQHRLSFVFKCMHGLIDWNFNFTHLRETHPYNTRQKDDVLLPKSRSQWGQQRLTYQAIKEWNGLPVSTRNSNSLDLFMKLV</sequence>
<evidence type="ECO:0000313" key="1">
    <source>
        <dbReference type="EMBL" id="KAK2561714.1"/>
    </source>
</evidence>
<name>A0AAD9QIC9_ACRCE</name>
<dbReference type="Proteomes" id="UP001249851">
    <property type="component" value="Unassembled WGS sequence"/>
</dbReference>
<organism evidence="1 2">
    <name type="scientific">Acropora cervicornis</name>
    <name type="common">Staghorn coral</name>
    <dbReference type="NCBI Taxonomy" id="6130"/>
    <lineage>
        <taxon>Eukaryota</taxon>
        <taxon>Metazoa</taxon>
        <taxon>Cnidaria</taxon>
        <taxon>Anthozoa</taxon>
        <taxon>Hexacorallia</taxon>
        <taxon>Scleractinia</taxon>
        <taxon>Astrocoeniina</taxon>
        <taxon>Acroporidae</taxon>
        <taxon>Acropora</taxon>
    </lineage>
</organism>
<comment type="caution">
    <text evidence="1">The sequence shown here is derived from an EMBL/GenBank/DDBJ whole genome shotgun (WGS) entry which is preliminary data.</text>
</comment>
<proteinExistence type="predicted"/>
<accession>A0AAD9QIC9</accession>
<keyword evidence="2" id="KW-1185">Reference proteome</keyword>